<dbReference type="PANTHER" id="PTHR37299">
    <property type="entry name" value="TRANSCRIPTIONAL REGULATOR-RELATED"/>
    <property type="match status" value="1"/>
</dbReference>
<proteinExistence type="predicted"/>
<sequence length="479" mass="51760">MTGRVPPLEIVSSGSGDRGGGDSLVATRTQVARAWESFATGEDIEHGVRPEILASWYRCRDQYEVDPALHVAPGAPGCNDHRLDNDVIFARLGGLGALAGREVEFDGGVVAVTDGAGRVLGSWGDPSARKRAEMSNLAPWSSWSEQCTGTNGMGTSFEVSGPVTVTGPEHWCEGFHQWACAGISIRDVVTGAPVASINISRWNAPMSERVPEWLAQAAASVEQEIYRRALSEAKSVLADFNGEASRDGGAVMAIDRGGNVVAANHAAATLLRLAEDSPVVGGVVEPANRWQPDIPEFAEVVRWATNRALERPQWTGHARLAVCPGEDPIPVTLRPVVAANHVVGMFCAFGQQEGEPYESSAPSAAVSLPRRVIGIRNDRLVLLAPSEIRYAEADRNIVWLGTDRGRIQAATRGLDNVEELLTPHGFRRVHRRFVANLRRVAELERGVKGELVLITDPRSHELVPVSRRHAPEIRRLLGV</sequence>
<accession>A0ABW2LNJ7</accession>
<evidence type="ECO:0000313" key="4">
    <source>
        <dbReference type="Proteomes" id="UP001596504"/>
    </source>
</evidence>
<comment type="caution">
    <text evidence="3">The sequence shown here is derived from an EMBL/GenBank/DDBJ whole genome shotgun (WGS) entry which is preliminary data.</text>
</comment>
<dbReference type="GO" id="GO:0003677">
    <property type="term" value="F:DNA binding"/>
    <property type="evidence" value="ECO:0007669"/>
    <property type="project" value="UniProtKB-KW"/>
</dbReference>
<dbReference type="InterPro" id="IPR029016">
    <property type="entry name" value="GAF-like_dom_sf"/>
</dbReference>
<feature type="region of interest" description="Disordered" evidence="1">
    <location>
        <begin position="1"/>
        <end position="23"/>
    </location>
</feature>
<organism evidence="3 4">
    <name type="scientific">Saccharopolyspora griseoalba</name>
    <dbReference type="NCBI Taxonomy" id="1431848"/>
    <lineage>
        <taxon>Bacteria</taxon>
        <taxon>Bacillati</taxon>
        <taxon>Actinomycetota</taxon>
        <taxon>Actinomycetes</taxon>
        <taxon>Pseudonocardiales</taxon>
        <taxon>Pseudonocardiaceae</taxon>
        <taxon>Saccharopolyspora</taxon>
    </lineage>
</organism>
<dbReference type="Proteomes" id="UP001596504">
    <property type="component" value="Unassembled WGS sequence"/>
</dbReference>
<name>A0ABW2LNJ7_9PSEU</name>
<dbReference type="SMART" id="SM00850">
    <property type="entry name" value="LytTR"/>
    <property type="match status" value="1"/>
</dbReference>
<gene>
    <name evidence="3" type="ORF">ACFQRI_20670</name>
</gene>
<evidence type="ECO:0000256" key="1">
    <source>
        <dbReference type="SAM" id="MobiDB-lite"/>
    </source>
</evidence>
<keyword evidence="3" id="KW-0238">DNA-binding</keyword>
<dbReference type="RefSeq" id="WP_380671115.1">
    <property type="nucleotide sequence ID" value="NZ_JBHTCJ010000012.1"/>
</dbReference>
<evidence type="ECO:0000313" key="3">
    <source>
        <dbReference type="EMBL" id="MFC7343827.1"/>
    </source>
</evidence>
<evidence type="ECO:0000259" key="2">
    <source>
        <dbReference type="PROSITE" id="PS50930"/>
    </source>
</evidence>
<reference evidence="4" key="1">
    <citation type="journal article" date="2019" name="Int. J. Syst. Evol. Microbiol.">
        <title>The Global Catalogue of Microorganisms (GCM) 10K type strain sequencing project: providing services to taxonomists for standard genome sequencing and annotation.</title>
        <authorList>
            <consortium name="The Broad Institute Genomics Platform"/>
            <consortium name="The Broad Institute Genome Sequencing Center for Infectious Disease"/>
            <person name="Wu L."/>
            <person name="Ma J."/>
        </authorList>
    </citation>
    <scope>NUCLEOTIDE SEQUENCE [LARGE SCALE GENOMIC DNA]</scope>
    <source>
        <strain evidence="4">WLHS5</strain>
    </source>
</reference>
<feature type="domain" description="HTH LytTR-type" evidence="2">
    <location>
        <begin position="373"/>
        <end position="479"/>
    </location>
</feature>
<dbReference type="PROSITE" id="PS50930">
    <property type="entry name" value="HTH_LYTTR"/>
    <property type="match status" value="1"/>
</dbReference>
<keyword evidence="4" id="KW-1185">Reference proteome</keyword>
<dbReference type="Pfam" id="PF04397">
    <property type="entry name" value="LytTR"/>
    <property type="match status" value="1"/>
</dbReference>
<dbReference type="PANTHER" id="PTHR37299:SF1">
    <property type="entry name" value="STAGE 0 SPORULATION PROTEIN A HOMOLOG"/>
    <property type="match status" value="1"/>
</dbReference>
<dbReference type="Gene3D" id="2.40.50.1020">
    <property type="entry name" value="LytTr DNA-binding domain"/>
    <property type="match status" value="1"/>
</dbReference>
<dbReference type="InterPro" id="IPR046947">
    <property type="entry name" value="LytR-like"/>
</dbReference>
<dbReference type="Gene3D" id="3.30.450.40">
    <property type="match status" value="1"/>
</dbReference>
<protein>
    <submittedName>
        <fullName evidence="3">LytTR family transcriptional regulator DNA-binding domain-containing protein</fullName>
    </submittedName>
</protein>
<dbReference type="InterPro" id="IPR007492">
    <property type="entry name" value="LytTR_DNA-bd_dom"/>
</dbReference>
<dbReference type="EMBL" id="JBHTCJ010000012">
    <property type="protein sequence ID" value="MFC7343827.1"/>
    <property type="molecule type" value="Genomic_DNA"/>
</dbReference>